<sequence>MFTTHVAAYKLIRKNIGPITSFQHLSGHTRFVSAEDCDKALEQDTIIGSRKFVGVVAPGGTHAKNFVDVALTLLHIPTKRELLHGLRASLQHYDTIHQIEQLTHKGFFVGEISFMIDTRSPATSAASDTAVRIHALSRQLYSSFWDKHTPVSFRGAAHIRFYCR</sequence>
<dbReference type="EMBL" id="LUGH01000221">
    <property type="protein sequence ID" value="OBZ87459.1"/>
    <property type="molecule type" value="Genomic_DNA"/>
</dbReference>
<proteinExistence type="predicted"/>
<dbReference type="AlphaFoldDB" id="A0A1C7NFC0"/>
<name>A0A1C7NFC0_9FUNG</name>
<reference evidence="1 2" key="1">
    <citation type="submission" date="2016-03" db="EMBL/GenBank/DDBJ databases">
        <title>Choanephora cucurbitarum.</title>
        <authorList>
            <person name="Min B."/>
            <person name="Park H."/>
            <person name="Park J.-H."/>
            <person name="Shin H.-D."/>
            <person name="Choi I.-G."/>
        </authorList>
    </citation>
    <scope>NUCLEOTIDE SEQUENCE [LARGE SCALE GENOMIC DNA]</scope>
    <source>
        <strain evidence="1 2">KUS-F28377</strain>
    </source>
</reference>
<dbReference type="Proteomes" id="UP000093000">
    <property type="component" value="Unassembled WGS sequence"/>
</dbReference>
<accession>A0A1C7NFC0</accession>
<keyword evidence="2" id="KW-1185">Reference proteome</keyword>
<organism evidence="1 2">
    <name type="scientific">Choanephora cucurbitarum</name>
    <dbReference type="NCBI Taxonomy" id="101091"/>
    <lineage>
        <taxon>Eukaryota</taxon>
        <taxon>Fungi</taxon>
        <taxon>Fungi incertae sedis</taxon>
        <taxon>Mucoromycota</taxon>
        <taxon>Mucoromycotina</taxon>
        <taxon>Mucoromycetes</taxon>
        <taxon>Mucorales</taxon>
        <taxon>Mucorineae</taxon>
        <taxon>Choanephoraceae</taxon>
        <taxon>Choanephoroideae</taxon>
        <taxon>Choanephora</taxon>
    </lineage>
</organism>
<gene>
    <name evidence="1" type="ORF">A0J61_04494</name>
</gene>
<dbReference type="OrthoDB" id="2287714at2759"/>
<dbReference type="InParanoid" id="A0A1C7NFC0"/>
<comment type="caution">
    <text evidence="1">The sequence shown here is derived from an EMBL/GenBank/DDBJ whole genome shotgun (WGS) entry which is preliminary data.</text>
</comment>
<protein>
    <submittedName>
        <fullName evidence="1">Uncharacterized protein</fullName>
    </submittedName>
</protein>
<evidence type="ECO:0000313" key="2">
    <source>
        <dbReference type="Proteomes" id="UP000093000"/>
    </source>
</evidence>
<evidence type="ECO:0000313" key="1">
    <source>
        <dbReference type="EMBL" id="OBZ87459.1"/>
    </source>
</evidence>